<name>A0AAU7CHL6_9BACT</name>
<dbReference type="EMBL" id="CP155447">
    <property type="protein sequence ID" value="XBH04528.1"/>
    <property type="molecule type" value="Genomic_DNA"/>
</dbReference>
<accession>A0AAU7CHL6</accession>
<proteinExistence type="predicted"/>
<reference evidence="1" key="1">
    <citation type="submission" date="2024-05" db="EMBL/GenBank/DDBJ databases">
        <title>Planctomycetes of the genus Singulisphaera possess chitinolytic capabilities.</title>
        <authorList>
            <person name="Ivanova A."/>
        </authorList>
    </citation>
    <scope>NUCLEOTIDE SEQUENCE</scope>
    <source>
        <strain evidence="1">Ch08T</strain>
    </source>
</reference>
<organism evidence="1">
    <name type="scientific">Singulisphaera sp. Ch08</name>
    <dbReference type="NCBI Taxonomy" id="3120278"/>
    <lineage>
        <taxon>Bacteria</taxon>
        <taxon>Pseudomonadati</taxon>
        <taxon>Planctomycetota</taxon>
        <taxon>Planctomycetia</taxon>
        <taxon>Isosphaerales</taxon>
        <taxon>Isosphaeraceae</taxon>
        <taxon>Singulisphaera</taxon>
    </lineage>
</organism>
<dbReference type="AlphaFoldDB" id="A0AAU7CHL6"/>
<dbReference type="RefSeq" id="WP_406697297.1">
    <property type="nucleotide sequence ID" value="NZ_CP155447.1"/>
</dbReference>
<protein>
    <submittedName>
        <fullName evidence="1">Uncharacterized protein</fullName>
    </submittedName>
</protein>
<evidence type="ECO:0000313" key="1">
    <source>
        <dbReference type="EMBL" id="XBH04528.1"/>
    </source>
</evidence>
<sequence>MIDTLKSEFPADMARAADFPEMGTLENIANDAVDYLKDYAREHPTSLALWALGIGFVLGWKLKPW</sequence>
<gene>
    <name evidence="1" type="ORF">V5E97_00500</name>
</gene>